<dbReference type="SUPFAM" id="SSF54160">
    <property type="entry name" value="Chromo domain-like"/>
    <property type="match status" value="1"/>
</dbReference>
<dbReference type="CDD" id="cd20104">
    <property type="entry name" value="MBT_PHF20L1-like"/>
    <property type="match status" value="1"/>
</dbReference>
<name>A0A024UNX6_9STRA</name>
<dbReference type="VEuPathDB" id="FungiDB:H310_01868"/>
<dbReference type="InterPro" id="IPR006615">
    <property type="entry name" value="Pept_C19_DUSP"/>
</dbReference>
<dbReference type="InterPro" id="IPR038765">
    <property type="entry name" value="Papain-like_cys_pep_sf"/>
</dbReference>
<dbReference type="AlphaFoldDB" id="A0A024UNX6"/>
<dbReference type="InterPro" id="IPR028889">
    <property type="entry name" value="USP"/>
</dbReference>
<dbReference type="Gene3D" id="3.90.70.10">
    <property type="entry name" value="Cysteine proteinases"/>
    <property type="match status" value="2"/>
</dbReference>
<dbReference type="PANTHER" id="PTHR21646:SF46">
    <property type="entry name" value="UBIQUITIN CARBOXYL-TERMINAL HYDROLASE"/>
    <property type="match status" value="1"/>
</dbReference>
<feature type="domain" description="DUSP" evidence="2">
    <location>
        <begin position="208"/>
        <end position="330"/>
    </location>
</feature>
<organism evidence="3">
    <name type="scientific">Aphanomyces invadans</name>
    <dbReference type="NCBI Taxonomy" id="157072"/>
    <lineage>
        <taxon>Eukaryota</taxon>
        <taxon>Sar</taxon>
        <taxon>Stramenopiles</taxon>
        <taxon>Oomycota</taxon>
        <taxon>Saprolegniomycetes</taxon>
        <taxon>Saprolegniales</taxon>
        <taxon>Verrucalvaceae</taxon>
        <taxon>Aphanomyces</taxon>
    </lineage>
</organism>
<dbReference type="STRING" id="157072.A0A024UNX6"/>
<sequence>MNNLEQEAESPVEQRDARRKHSCALPMFHSTSRGLDEGMVDESAELRCVAVRYFHGRFLQALGSTAAASSSLSISRQWFSKSDKQKERLDYAAFLRLFPDLKQRVGGTAAQACWRLFQPGDVHACLRVLKGMFTDPHDFVFDWFTSSSFGFIKSKDAMSKKDMKALSDSLGRNASAAFAFHTMSRTQFKDHVSLSVLTSLLSIFDVFPSRELERAQIQTVASSTTTADELNGYKVSMSWWRQWLAYTSFSSSSCRRSSVNNQVDSDCHDDAVASAPRPPSVYNLDLLDPATGQLKSNLERHRDFEVVSAASWNALMDLYGGGPALPHSTFGSKANVDHPINVYLAERDGRPSQRHRLVQLLHPVPSAPELVHAIASLFEIKVPIHEVRLWHRQPNTPHAPDHGNDAKDDKCSEWSLWDTQSMLLTEVLVEVQSSANEWPRMKLKSTRDFRPFRIGDAVDAFDCERVWRAGIVQRVSTLETNRVCIHFTGFSSIFDEWIHEESGKLQPRNSRTLSAKDAVLNPGLPHGGVGLVNLGNTCYLNCSMQCLSAIAAWRTYFLDKTFVRHINRHNKLGTKGKVAVAFASLLANMWKPGSHSSTQITSPFEFRKIFAKVKPQFDGCDQHDGHEFMAALLDAIHEDLNCPTPPDTSPKHATTLRMSLSQQVTPTTTSGSEDSHWAQLAWQQHLQRNQSIVVDLFHGLLRSQTTCGQCGFRRVQFEPCLFLSLPIAQLNAKPIVLRVWMHPLDPSVAPHVIHVTLRTREGNAKMVLDEIANQVSIRADRLRLIQVQQHRFSRLIAVDTLTCDLESAVLCCFERKNSPKTSSLSIIDIQVVHRVVSPSAGSSLYTLVGLPFVLSIDAEATCDDVHAQLESTLRRFVDFPEGADAYRVRTVSQANLSSDMGTCIPHSATDGLMSYFMPPQMLVVDWQTAEFVDSHEGMRMMLTEQPRPKVTLEMCLENFMTQEDIVDGLWSCESCHAADGRRQMDLWKSPDVLMLHLKRFHYSMVQHHKVQELVHFPLEGLQLRPFTGAAPVDDDANCDVYDLYAVANHTGGLSEGHYTAYCRYDLTSPQSSHPHVVPPSHIWLNFDDEVVSELPRSKVVSNAAYVLFYRKRVLSTTSVLRVI</sequence>
<evidence type="ECO:0000259" key="1">
    <source>
        <dbReference type="PROSITE" id="PS50235"/>
    </source>
</evidence>
<evidence type="ECO:0000259" key="2">
    <source>
        <dbReference type="PROSITE" id="PS51283"/>
    </source>
</evidence>
<dbReference type="InterPro" id="IPR018200">
    <property type="entry name" value="USP_CS"/>
</dbReference>
<dbReference type="PROSITE" id="PS00972">
    <property type="entry name" value="USP_1"/>
    <property type="match status" value="1"/>
</dbReference>
<accession>A0A024UNX6</accession>
<protein>
    <submittedName>
        <fullName evidence="3">Uncharacterized protein</fullName>
    </submittedName>
</protein>
<dbReference type="GO" id="GO:0016579">
    <property type="term" value="P:protein deubiquitination"/>
    <property type="evidence" value="ECO:0007669"/>
    <property type="project" value="InterPro"/>
</dbReference>
<evidence type="ECO:0000313" key="3">
    <source>
        <dbReference type="EMBL" id="ETW07328.1"/>
    </source>
</evidence>
<dbReference type="InterPro" id="IPR035927">
    <property type="entry name" value="DUSP-like_sf"/>
</dbReference>
<dbReference type="GeneID" id="20078918"/>
<feature type="domain" description="USP" evidence="1">
    <location>
        <begin position="529"/>
        <end position="1112"/>
    </location>
</feature>
<dbReference type="InterPro" id="IPR050185">
    <property type="entry name" value="Ub_carboxyl-term_hydrolase"/>
</dbReference>
<reference evidence="3" key="1">
    <citation type="submission" date="2013-12" db="EMBL/GenBank/DDBJ databases">
        <title>The Genome Sequence of Aphanomyces invadans NJM9701.</title>
        <authorList>
            <consortium name="The Broad Institute Genomics Platform"/>
            <person name="Russ C."/>
            <person name="Tyler B."/>
            <person name="van West P."/>
            <person name="Dieguez-Uribeondo J."/>
            <person name="Young S.K."/>
            <person name="Zeng Q."/>
            <person name="Gargeya S."/>
            <person name="Fitzgerald M."/>
            <person name="Abouelleil A."/>
            <person name="Alvarado L."/>
            <person name="Chapman S.B."/>
            <person name="Gainer-Dewar J."/>
            <person name="Goldberg J."/>
            <person name="Griggs A."/>
            <person name="Gujja S."/>
            <person name="Hansen M."/>
            <person name="Howarth C."/>
            <person name="Imamovic A."/>
            <person name="Ireland A."/>
            <person name="Larimer J."/>
            <person name="McCowan C."/>
            <person name="Murphy C."/>
            <person name="Pearson M."/>
            <person name="Poon T.W."/>
            <person name="Priest M."/>
            <person name="Roberts A."/>
            <person name="Saif S."/>
            <person name="Shea T."/>
            <person name="Sykes S."/>
            <person name="Wortman J."/>
            <person name="Nusbaum C."/>
            <person name="Birren B."/>
        </authorList>
    </citation>
    <scope>NUCLEOTIDE SEQUENCE [LARGE SCALE GENOMIC DNA]</scope>
    <source>
        <strain evidence="3">NJM9701</strain>
    </source>
</reference>
<dbReference type="Pfam" id="PF00443">
    <property type="entry name" value="UCH"/>
    <property type="match status" value="1"/>
</dbReference>
<dbReference type="EMBL" id="KI913954">
    <property type="protein sequence ID" value="ETW07328.1"/>
    <property type="molecule type" value="Genomic_DNA"/>
</dbReference>
<dbReference type="SMART" id="SM00695">
    <property type="entry name" value="DUSP"/>
    <property type="match status" value="1"/>
</dbReference>
<dbReference type="PROSITE" id="PS00973">
    <property type="entry name" value="USP_2"/>
    <property type="match status" value="1"/>
</dbReference>
<dbReference type="OrthoDB" id="292964at2759"/>
<dbReference type="InterPro" id="IPR016197">
    <property type="entry name" value="Chromo-like_dom_sf"/>
</dbReference>
<dbReference type="eggNOG" id="KOG1870">
    <property type="taxonomic scope" value="Eukaryota"/>
</dbReference>
<dbReference type="PROSITE" id="PS50235">
    <property type="entry name" value="USP_3"/>
    <property type="match status" value="1"/>
</dbReference>
<dbReference type="Gene3D" id="3.30.2230.10">
    <property type="entry name" value="DUSP-like"/>
    <property type="match status" value="1"/>
</dbReference>
<dbReference type="GO" id="GO:0004843">
    <property type="term" value="F:cysteine-type deubiquitinase activity"/>
    <property type="evidence" value="ECO:0007669"/>
    <property type="project" value="InterPro"/>
</dbReference>
<dbReference type="PROSITE" id="PS51283">
    <property type="entry name" value="DUSP"/>
    <property type="match status" value="1"/>
</dbReference>
<gene>
    <name evidence="3" type="ORF">H310_01868</name>
</gene>
<dbReference type="Gene3D" id="2.30.30.140">
    <property type="match status" value="1"/>
</dbReference>
<proteinExistence type="predicted"/>
<dbReference type="Pfam" id="PF06337">
    <property type="entry name" value="DUSP"/>
    <property type="match status" value="1"/>
</dbReference>
<dbReference type="PANTHER" id="PTHR21646">
    <property type="entry name" value="UBIQUITIN CARBOXYL-TERMINAL HYDROLASE"/>
    <property type="match status" value="1"/>
</dbReference>
<dbReference type="SUPFAM" id="SSF143791">
    <property type="entry name" value="DUSP-like"/>
    <property type="match status" value="1"/>
</dbReference>
<dbReference type="RefSeq" id="XP_008863421.1">
    <property type="nucleotide sequence ID" value="XM_008865199.1"/>
</dbReference>
<dbReference type="SUPFAM" id="SSF54001">
    <property type="entry name" value="Cysteine proteinases"/>
    <property type="match status" value="1"/>
</dbReference>
<dbReference type="InterPro" id="IPR001394">
    <property type="entry name" value="Peptidase_C19_UCH"/>
</dbReference>